<dbReference type="Proteomes" id="UP000814176">
    <property type="component" value="Unassembled WGS sequence"/>
</dbReference>
<dbReference type="Pfam" id="PF18758">
    <property type="entry name" value="KDZ"/>
    <property type="match status" value="1"/>
</dbReference>
<proteinExistence type="predicted"/>
<name>A0ABQ8JY55_9APHY</name>
<feature type="region of interest" description="Disordered" evidence="1">
    <location>
        <begin position="1"/>
        <end position="35"/>
    </location>
</feature>
<dbReference type="Pfam" id="PF18803">
    <property type="entry name" value="CxC2"/>
    <property type="match status" value="1"/>
</dbReference>
<evidence type="ECO:0000313" key="3">
    <source>
        <dbReference type="EMBL" id="KAH9829181.1"/>
    </source>
</evidence>
<sequence length="1044" mass="118929">MATPRPTAPGPPARKRRRRAPGVQTYRLDTDVNPNPVHRHVSIASSQQAVSLRATAVPIPDPARESVPDVDTNSALGDATNDQLEPDEPLVVHDDEAFETLPQEIFHNISDLLEFVHVHKRRNRTISDNPLENWRQHDIDDWLSELLRLEGRCGFMSQACATCGEEDQAEVRCDDCEDLQLYCRACTIAQHRRHPFHRVKTWCGTHFRKTTLKSIGLRIQLGHRLGDQCPNPLRAFGDDFVVLDVSGVNAVAVDYCGCETAQSKPIQLLRSRLLPATGIDPKTAATFRLMELYHLLHNQSKVSGFEFYNTLVRRTDNTGTVEIKSRYTGFMRMSRMWMHLKLLKRFGRGHDPLGAKATTPGSCAVLCPACPQPGKNLPDGWETSPPEQSWLYRLFLGMDANFRLKRKKVSSDNADPGFNNGIAYFVNEQEYKTHLEKHGKLDVQETSTCSNHDAVKLANMRGSHGTAASGVATVECIRHDMKRPCSVGDLQKGERYVNMDYLFSSSIQHHTSGGDKLRLVVSYDIACQWSVNLWDRMLRYDPQWDYDARTITFLIPKFHLPAHQDSCQTRYSFNYVKGVGRTDGEAVERGWAAINGFSGSTKEMGPGSRRDVLDDAFGDYNWRKVTNITRTLMDRMKDAVGECSTHAVIFDELTSVTDPTRVTEWKQQVEAWEEGAELNPFVVTRHPITLAAVRRELAEEEATSIADGSLVILHDKVSPSTLITAGLELEEAQRRLRSDAAEVNNHSPDDQRANIIRRRNLLQIQELYMPHVVVMRSRDAEASSASVLAENISLYLPSSVAKDPRISSSITGLLDIERRLRLAQANDSLDQMRRHLRARTKLYNIKDQHVRGQRYNTRSRAYIDTIQAKIDGDAERYRVAHAALLTLDPDDTGKWQKALRPLARTDVRAMHQGLDDETEGRKTLSWIWRTSGSLGSDDDEDDQEAVRIEWCKARARAMRWDEECDLLYEEMRRVRVFFEWHVNWWMGQIREDWDGTAGRTPAHAEGRRAYAHRQADIRRKLLTYCNVSWRSIPEYVQTRTRPEA</sequence>
<dbReference type="CDD" id="cd19757">
    <property type="entry name" value="Bbox1"/>
    <property type="match status" value="1"/>
</dbReference>
<evidence type="ECO:0000313" key="4">
    <source>
        <dbReference type="Proteomes" id="UP000814176"/>
    </source>
</evidence>
<protein>
    <recommendedName>
        <fullName evidence="2">CxC2-like cysteine cluster KDZ transposase-associated domain-containing protein</fullName>
    </recommendedName>
</protein>
<evidence type="ECO:0000256" key="1">
    <source>
        <dbReference type="SAM" id="MobiDB-lite"/>
    </source>
</evidence>
<dbReference type="InterPro" id="IPR040521">
    <property type="entry name" value="KDZ"/>
</dbReference>
<dbReference type="InterPro" id="IPR041457">
    <property type="entry name" value="CxC2_KDZ-assoc"/>
</dbReference>
<gene>
    <name evidence="3" type="ORF">C8Q71DRAFT_799831</name>
</gene>
<comment type="caution">
    <text evidence="3">The sequence shown here is derived from an EMBL/GenBank/DDBJ whole genome shotgun (WGS) entry which is preliminary data.</text>
</comment>
<dbReference type="PANTHER" id="PTHR33096">
    <property type="entry name" value="CXC2 DOMAIN-CONTAINING PROTEIN"/>
    <property type="match status" value="1"/>
</dbReference>
<accession>A0ABQ8JY55</accession>
<dbReference type="EMBL" id="JADCUA010000042">
    <property type="protein sequence ID" value="KAH9829181.1"/>
    <property type="molecule type" value="Genomic_DNA"/>
</dbReference>
<reference evidence="3 4" key="1">
    <citation type="journal article" date="2021" name="Environ. Microbiol.">
        <title>Gene family expansions and transcriptome signatures uncover fungal adaptations to wood decay.</title>
        <authorList>
            <person name="Hage H."/>
            <person name="Miyauchi S."/>
            <person name="Viragh M."/>
            <person name="Drula E."/>
            <person name="Min B."/>
            <person name="Chaduli D."/>
            <person name="Navarro D."/>
            <person name="Favel A."/>
            <person name="Norest M."/>
            <person name="Lesage-Meessen L."/>
            <person name="Balint B."/>
            <person name="Merenyi Z."/>
            <person name="de Eugenio L."/>
            <person name="Morin E."/>
            <person name="Martinez A.T."/>
            <person name="Baldrian P."/>
            <person name="Stursova M."/>
            <person name="Martinez M.J."/>
            <person name="Novotny C."/>
            <person name="Magnuson J.K."/>
            <person name="Spatafora J.W."/>
            <person name="Maurice S."/>
            <person name="Pangilinan J."/>
            <person name="Andreopoulos W."/>
            <person name="LaButti K."/>
            <person name="Hundley H."/>
            <person name="Na H."/>
            <person name="Kuo A."/>
            <person name="Barry K."/>
            <person name="Lipzen A."/>
            <person name="Henrissat B."/>
            <person name="Riley R."/>
            <person name="Ahrendt S."/>
            <person name="Nagy L.G."/>
            <person name="Grigoriev I.V."/>
            <person name="Martin F."/>
            <person name="Rosso M.N."/>
        </authorList>
    </citation>
    <scope>NUCLEOTIDE SEQUENCE [LARGE SCALE GENOMIC DNA]</scope>
    <source>
        <strain evidence="3 4">CIRM-BRFM 1785</strain>
    </source>
</reference>
<dbReference type="GeneID" id="72006649"/>
<feature type="compositionally biased region" description="Polar residues" evidence="1">
    <location>
        <begin position="71"/>
        <end position="83"/>
    </location>
</feature>
<feature type="region of interest" description="Disordered" evidence="1">
    <location>
        <begin position="58"/>
        <end position="86"/>
    </location>
</feature>
<organism evidence="3 4">
    <name type="scientific">Rhodofomes roseus</name>
    <dbReference type="NCBI Taxonomy" id="34475"/>
    <lineage>
        <taxon>Eukaryota</taxon>
        <taxon>Fungi</taxon>
        <taxon>Dikarya</taxon>
        <taxon>Basidiomycota</taxon>
        <taxon>Agaricomycotina</taxon>
        <taxon>Agaricomycetes</taxon>
        <taxon>Polyporales</taxon>
        <taxon>Rhodofomes</taxon>
    </lineage>
</organism>
<keyword evidence="4" id="KW-1185">Reference proteome</keyword>
<evidence type="ECO:0000259" key="2">
    <source>
        <dbReference type="Pfam" id="PF18803"/>
    </source>
</evidence>
<dbReference type="PANTHER" id="PTHR33096:SF1">
    <property type="entry name" value="CXC1-LIKE CYSTEINE CLUSTER ASSOCIATED WITH KDZ TRANSPOSASES DOMAIN-CONTAINING PROTEIN"/>
    <property type="match status" value="1"/>
</dbReference>
<dbReference type="RefSeq" id="XP_047772683.1">
    <property type="nucleotide sequence ID" value="XM_047925917.1"/>
</dbReference>
<feature type="compositionally biased region" description="Pro residues" evidence="1">
    <location>
        <begin position="1"/>
        <end position="12"/>
    </location>
</feature>
<feature type="domain" description="CxC2-like cysteine cluster KDZ transposase-associated" evidence="2">
    <location>
        <begin position="212"/>
        <end position="319"/>
    </location>
</feature>